<accession>A0A165XR38</accession>
<dbReference type="STRING" id="436010.A0A165XR38"/>
<evidence type="ECO:0000313" key="1">
    <source>
        <dbReference type="EMBL" id="KZP08807.1"/>
    </source>
</evidence>
<keyword evidence="2" id="KW-1185">Reference proteome</keyword>
<dbReference type="EMBL" id="KV417713">
    <property type="protein sequence ID" value="KZP08807.1"/>
    <property type="molecule type" value="Genomic_DNA"/>
</dbReference>
<evidence type="ECO:0000313" key="2">
    <source>
        <dbReference type="Proteomes" id="UP000076532"/>
    </source>
</evidence>
<reference evidence="1 2" key="1">
    <citation type="journal article" date="2016" name="Mol. Biol. Evol.">
        <title>Comparative Genomics of Early-Diverging Mushroom-Forming Fungi Provides Insights into the Origins of Lignocellulose Decay Capabilities.</title>
        <authorList>
            <person name="Nagy L.G."/>
            <person name="Riley R."/>
            <person name="Tritt A."/>
            <person name="Adam C."/>
            <person name="Daum C."/>
            <person name="Floudas D."/>
            <person name="Sun H."/>
            <person name="Yadav J.S."/>
            <person name="Pangilinan J."/>
            <person name="Larsson K.H."/>
            <person name="Matsuura K."/>
            <person name="Barry K."/>
            <person name="Labutti K."/>
            <person name="Kuo R."/>
            <person name="Ohm R.A."/>
            <person name="Bhattacharya S.S."/>
            <person name="Shirouzu T."/>
            <person name="Yoshinaga Y."/>
            <person name="Martin F.M."/>
            <person name="Grigoriev I.V."/>
            <person name="Hibbett D.S."/>
        </authorList>
    </citation>
    <scope>NUCLEOTIDE SEQUENCE [LARGE SCALE GENOMIC DNA]</scope>
    <source>
        <strain evidence="1 2">CBS 109695</strain>
    </source>
</reference>
<name>A0A165XR38_9AGAM</name>
<protein>
    <submittedName>
        <fullName evidence="1">Uncharacterized protein</fullName>
    </submittedName>
</protein>
<sequence length="409" mass="43909">MTSPDTSGLISIPSGYSTSCGGNGENCLTRAPFSYASTSPLPTSKFQEAGLTASPTYVLGELDKKGPSPQPDHFIIVSLLAGRLCLKKYFVAKYTGLGIDLLANGEELGTFRPSNIDRKGNAFSGISYLDEGVIGAEGKVQDVDGDRGGRRSTDERCADHGLTNESGDPVALRISIKLDLIFEEHAEFMKTVDEDMLRLAKINGAGGAQVATGIGGQLGTVLQKIVPIINTFAGVHIMQTHPILNAAWAVLSSVYKLVDILREMAGVATSCPSLREIRGTVNIIEEIGGKPSILARAAELSTSNIPSQVEECRKRCVALILTLHARVQFDMNMRVRGIQDTQKENDIHKWMCAPDSSPNYNAARDLYAPYKLATISRATTLRSMIVVTPLEDVAVAGRPHPLGDVLGKL</sequence>
<dbReference type="AlphaFoldDB" id="A0A165XR38"/>
<gene>
    <name evidence="1" type="ORF">FIBSPDRAFT_994659</name>
</gene>
<dbReference type="OrthoDB" id="163438at2759"/>
<dbReference type="Proteomes" id="UP000076532">
    <property type="component" value="Unassembled WGS sequence"/>
</dbReference>
<proteinExistence type="predicted"/>
<organism evidence="1 2">
    <name type="scientific">Athelia psychrophila</name>
    <dbReference type="NCBI Taxonomy" id="1759441"/>
    <lineage>
        <taxon>Eukaryota</taxon>
        <taxon>Fungi</taxon>
        <taxon>Dikarya</taxon>
        <taxon>Basidiomycota</taxon>
        <taxon>Agaricomycotina</taxon>
        <taxon>Agaricomycetes</taxon>
        <taxon>Agaricomycetidae</taxon>
        <taxon>Atheliales</taxon>
        <taxon>Atheliaceae</taxon>
        <taxon>Athelia</taxon>
    </lineage>
</organism>